<organism evidence="5 6">
    <name type="scientific">Actibacterium pelagium</name>
    <dbReference type="NCBI Taxonomy" id="2029103"/>
    <lineage>
        <taxon>Bacteria</taxon>
        <taxon>Pseudomonadati</taxon>
        <taxon>Pseudomonadota</taxon>
        <taxon>Alphaproteobacteria</taxon>
        <taxon>Rhodobacterales</taxon>
        <taxon>Roseobacteraceae</taxon>
        <taxon>Actibacterium</taxon>
    </lineage>
</organism>
<sequence length="391" mass="42567">MNDTPRVSVVVASHGRPEALALCLKALRFQTYRPFEVIVVACAQGAKAVHDLPFHDQMKLLDQAEGGLSIARNQGISAAAGEIIAFLDDDAIADPPWLGRLVAGLKATGAAGTGGWVRSSNGISFEWTGGAVTDDLIWDRGVPTVMGTNMAFRADILRDLGGFDPSFAYYLDETDLTQRLAKAGQLVVPTPSAQVHHAGAPNAQRGQGRVPRSLAQIGKSEAIFLRRHAGDTSALARLRACHRQRLLRMMQTGPIGPEDVTRLMKDYDKGVSEGSSHALVPVQTAWPDLPEFLPFVSHTPKAPTYLGGRVWQRRAKLEEARPLALDDTPVSLFLFSSSTLYHRRFFTPDGLWIQTGGLFGRTGRTNPLAQMTGFSSRLKKEITRVAENFSD</sequence>
<keyword evidence="6" id="KW-1185">Reference proteome</keyword>
<evidence type="ECO:0000256" key="1">
    <source>
        <dbReference type="ARBA" id="ARBA00006739"/>
    </source>
</evidence>
<comment type="similarity">
    <text evidence="1">Belongs to the glycosyltransferase 2 family.</text>
</comment>
<protein>
    <recommendedName>
        <fullName evidence="4">Glycosyltransferase 2-like domain-containing protein</fullName>
    </recommendedName>
</protein>
<dbReference type="PANTHER" id="PTHR43179">
    <property type="entry name" value="RHAMNOSYLTRANSFERASE WBBL"/>
    <property type="match status" value="1"/>
</dbReference>
<dbReference type="InterPro" id="IPR001173">
    <property type="entry name" value="Glyco_trans_2-like"/>
</dbReference>
<accession>A0A917EMA5</accession>
<dbReference type="Gene3D" id="3.90.550.10">
    <property type="entry name" value="Spore Coat Polysaccharide Biosynthesis Protein SpsA, Chain A"/>
    <property type="match status" value="1"/>
</dbReference>
<evidence type="ECO:0000313" key="6">
    <source>
        <dbReference type="Proteomes" id="UP000606730"/>
    </source>
</evidence>
<evidence type="ECO:0000313" key="5">
    <source>
        <dbReference type="EMBL" id="GGE56366.1"/>
    </source>
</evidence>
<name>A0A917EMA5_9RHOB</name>
<dbReference type="GO" id="GO:0016757">
    <property type="term" value="F:glycosyltransferase activity"/>
    <property type="evidence" value="ECO:0007669"/>
    <property type="project" value="UniProtKB-KW"/>
</dbReference>
<dbReference type="SUPFAM" id="SSF53448">
    <property type="entry name" value="Nucleotide-diphospho-sugar transferases"/>
    <property type="match status" value="1"/>
</dbReference>
<proteinExistence type="inferred from homology"/>
<dbReference type="RefSeq" id="WP_095594404.1">
    <property type="nucleotide sequence ID" value="NZ_BMKN01000002.1"/>
</dbReference>
<feature type="domain" description="Glycosyltransferase 2-like" evidence="4">
    <location>
        <begin position="8"/>
        <end position="160"/>
    </location>
</feature>
<dbReference type="OrthoDB" id="153025at2"/>
<dbReference type="Pfam" id="PF00535">
    <property type="entry name" value="Glycos_transf_2"/>
    <property type="match status" value="1"/>
</dbReference>
<evidence type="ECO:0000259" key="4">
    <source>
        <dbReference type="Pfam" id="PF00535"/>
    </source>
</evidence>
<evidence type="ECO:0000256" key="2">
    <source>
        <dbReference type="ARBA" id="ARBA00022676"/>
    </source>
</evidence>
<evidence type="ECO:0000256" key="3">
    <source>
        <dbReference type="ARBA" id="ARBA00022679"/>
    </source>
</evidence>
<reference evidence="5" key="2">
    <citation type="submission" date="2020-09" db="EMBL/GenBank/DDBJ databases">
        <authorList>
            <person name="Sun Q."/>
            <person name="Zhou Y."/>
        </authorList>
    </citation>
    <scope>NUCLEOTIDE SEQUENCE</scope>
    <source>
        <strain evidence="5">CGMCC 1.16012</strain>
    </source>
</reference>
<reference evidence="5" key="1">
    <citation type="journal article" date="2014" name="Int. J. Syst. Evol. Microbiol.">
        <title>Complete genome sequence of Corynebacterium casei LMG S-19264T (=DSM 44701T), isolated from a smear-ripened cheese.</title>
        <authorList>
            <consortium name="US DOE Joint Genome Institute (JGI-PGF)"/>
            <person name="Walter F."/>
            <person name="Albersmeier A."/>
            <person name="Kalinowski J."/>
            <person name="Ruckert C."/>
        </authorList>
    </citation>
    <scope>NUCLEOTIDE SEQUENCE</scope>
    <source>
        <strain evidence="5">CGMCC 1.16012</strain>
    </source>
</reference>
<dbReference type="EMBL" id="BMKN01000002">
    <property type="protein sequence ID" value="GGE56366.1"/>
    <property type="molecule type" value="Genomic_DNA"/>
</dbReference>
<dbReference type="AlphaFoldDB" id="A0A917EMA5"/>
<comment type="caution">
    <text evidence="5">The sequence shown here is derived from an EMBL/GenBank/DDBJ whole genome shotgun (WGS) entry which is preliminary data.</text>
</comment>
<gene>
    <name evidence="5" type="ORF">GCM10011517_25090</name>
</gene>
<dbReference type="Proteomes" id="UP000606730">
    <property type="component" value="Unassembled WGS sequence"/>
</dbReference>
<dbReference type="PANTHER" id="PTHR43179:SF12">
    <property type="entry name" value="GALACTOFURANOSYLTRANSFERASE GLFT2"/>
    <property type="match status" value="1"/>
</dbReference>
<dbReference type="InterPro" id="IPR029044">
    <property type="entry name" value="Nucleotide-diphossugar_trans"/>
</dbReference>
<keyword evidence="3" id="KW-0808">Transferase</keyword>
<keyword evidence="2" id="KW-0328">Glycosyltransferase</keyword>